<sequence>MTRTLPQTSELFPDLVDKAAIARSLGVHTKTVERLDIPYTTVGRKRLYRLGDVRAWLDARVVQRGSAQ</sequence>
<name>A0A178MV53_9PROT</name>
<evidence type="ECO:0000313" key="1">
    <source>
        <dbReference type="EMBL" id="OAN54032.1"/>
    </source>
</evidence>
<dbReference type="OrthoDB" id="7358859at2"/>
<comment type="caution">
    <text evidence="1">The sequence shown here is derived from an EMBL/GenBank/DDBJ whole genome shotgun (WGS) entry which is preliminary data.</text>
</comment>
<dbReference type="Proteomes" id="UP000078428">
    <property type="component" value="Unassembled WGS sequence"/>
</dbReference>
<organism evidence="1 2">
    <name type="scientific">Paramagnetospirillum marisnigri</name>
    <dbReference type="NCBI Taxonomy" id="1285242"/>
    <lineage>
        <taxon>Bacteria</taxon>
        <taxon>Pseudomonadati</taxon>
        <taxon>Pseudomonadota</taxon>
        <taxon>Alphaproteobacteria</taxon>
        <taxon>Rhodospirillales</taxon>
        <taxon>Magnetospirillaceae</taxon>
        <taxon>Paramagnetospirillum</taxon>
    </lineage>
</organism>
<proteinExistence type="predicted"/>
<dbReference type="AlphaFoldDB" id="A0A178MV53"/>
<evidence type="ECO:0008006" key="3">
    <source>
        <dbReference type="Google" id="ProtNLM"/>
    </source>
</evidence>
<evidence type="ECO:0000313" key="2">
    <source>
        <dbReference type="Proteomes" id="UP000078428"/>
    </source>
</evidence>
<protein>
    <recommendedName>
        <fullName evidence="3">Helix-turn-helix domain-containing protein</fullName>
    </recommendedName>
</protein>
<dbReference type="RefSeq" id="WP_068489650.1">
    <property type="nucleotide sequence ID" value="NZ_LWQT01000037.1"/>
</dbReference>
<accession>A0A178MV53</accession>
<dbReference type="EMBL" id="LWQT01000037">
    <property type="protein sequence ID" value="OAN54032.1"/>
    <property type="molecule type" value="Genomic_DNA"/>
</dbReference>
<gene>
    <name evidence="1" type="ORF">A6A04_12355</name>
</gene>
<keyword evidence="2" id="KW-1185">Reference proteome</keyword>
<dbReference type="InterPro" id="IPR036388">
    <property type="entry name" value="WH-like_DNA-bd_sf"/>
</dbReference>
<dbReference type="Gene3D" id="1.10.10.10">
    <property type="entry name" value="Winged helix-like DNA-binding domain superfamily/Winged helix DNA-binding domain"/>
    <property type="match status" value="1"/>
</dbReference>
<reference evidence="1 2" key="1">
    <citation type="submission" date="2016-04" db="EMBL/GenBank/DDBJ databases">
        <title>Draft genome sequence of freshwater magnetotactic bacteria Magnetospirillum marisnigri SP-1 and Magnetospirillum moscoviense BB-1.</title>
        <authorList>
            <person name="Koziaeva V."/>
            <person name="Dziuba M.V."/>
            <person name="Ivanov T.M."/>
            <person name="Kuznetsov B."/>
            <person name="Grouzdev D.S."/>
        </authorList>
    </citation>
    <scope>NUCLEOTIDE SEQUENCE [LARGE SCALE GENOMIC DNA]</scope>
    <source>
        <strain evidence="1 2">SP-1</strain>
    </source>
</reference>